<dbReference type="HOGENOM" id="CLU_3088105_0_0_1"/>
<name>A0A0C9ZXV9_9AGAM</name>
<dbReference type="Proteomes" id="UP000054018">
    <property type="component" value="Unassembled WGS sequence"/>
</dbReference>
<protein>
    <submittedName>
        <fullName evidence="1">Uncharacterized protein</fullName>
    </submittedName>
</protein>
<dbReference type="AlphaFoldDB" id="A0A0C9ZXV9"/>
<accession>A0A0C9ZXV9</accession>
<reference evidence="1 2" key="1">
    <citation type="submission" date="2014-04" db="EMBL/GenBank/DDBJ databases">
        <authorList>
            <consortium name="DOE Joint Genome Institute"/>
            <person name="Kuo A."/>
            <person name="Kohler A."/>
            <person name="Costa M.D."/>
            <person name="Nagy L.G."/>
            <person name="Floudas D."/>
            <person name="Copeland A."/>
            <person name="Barry K.W."/>
            <person name="Cichocki N."/>
            <person name="Veneault-Fourrey C."/>
            <person name="LaButti K."/>
            <person name="Lindquist E.A."/>
            <person name="Lipzen A."/>
            <person name="Lundell T."/>
            <person name="Morin E."/>
            <person name="Murat C."/>
            <person name="Sun H."/>
            <person name="Tunlid A."/>
            <person name="Henrissat B."/>
            <person name="Grigoriev I.V."/>
            <person name="Hibbett D.S."/>
            <person name="Martin F."/>
            <person name="Nordberg H.P."/>
            <person name="Cantor M.N."/>
            <person name="Hua S.X."/>
        </authorList>
    </citation>
    <scope>NUCLEOTIDE SEQUENCE [LARGE SCALE GENOMIC DNA]</scope>
    <source>
        <strain evidence="1 2">441</strain>
    </source>
</reference>
<evidence type="ECO:0000313" key="1">
    <source>
        <dbReference type="EMBL" id="KIK27007.1"/>
    </source>
</evidence>
<organism evidence="1 2">
    <name type="scientific">Pisolithus microcarpus 441</name>
    <dbReference type="NCBI Taxonomy" id="765257"/>
    <lineage>
        <taxon>Eukaryota</taxon>
        <taxon>Fungi</taxon>
        <taxon>Dikarya</taxon>
        <taxon>Basidiomycota</taxon>
        <taxon>Agaricomycotina</taxon>
        <taxon>Agaricomycetes</taxon>
        <taxon>Agaricomycetidae</taxon>
        <taxon>Boletales</taxon>
        <taxon>Sclerodermatineae</taxon>
        <taxon>Pisolithaceae</taxon>
        <taxon>Pisolithus</taxon>
    </lineage>
</organism>
<dbReference type="EMBL" id="KN833698">
    <property type="protein sequence ID" value="KIK27007.1"/>
    <property type="molecule type" value="Genomic_DNA"/>
</dbReference>
<gene>
    <name evidence="1" type="ORF">PISMIDRAFT_675327</name>
</gene>
<reference evidence="2" key="2">
    <citation type="submission" date="2015-01" db="EMBL/GenBank/DDBJ databases">
        <title>Evolutionary Origins and Diversification of the Mycorrhizal Mutualists.</title>
        <authorList>
            <consortium name="DOE Joint Genome Institute"/>
            <consortium name="Mycorrhizal Genomics Consortium"/>
            <person name="Kohler A."/>
            <person name="Kuo A."/>
            <person name="Nagy L.G."/>
            <person name="Floudas D."/>
            <person name="Copeland A."/>
            <person name="Barry K.W."/>
            <person name="Cichocki N."/>
            <person name="Veneault-Fourrey C."/>
            <person name="LaButti K."/>
            <person name="Lindquist E.A."/>
            <person name="Lipzen A."/>
            <person name="Lundell T."/>
            <person name="Morin E."/>
            <person name="Murat C."/>
            <person name="Riley R."/>
            <person name="Ohm R."/>
            <person name="Sun H."/>
            <person name="Tunlid A."/>
            <person name="Henrissat B."/>
            <person name="Grigoriev I.V."/>
            <person name="Hibbett D.S."/>
            <person name="Martin F."/>
        </authorList>
    </citation>
    <scope>NUCLEOTIDE SEQUENCE [LARGE SCALE GENOMIC DNA]</scope>
    <source>
        <strain evidence="2">441</strain>
    </source>
</reference>
<proteinExistence type="predicted"/>
<evidence type="ECO:0000313" key="2">
    <source>
        <dbReference type="Proteomes" id="UP000054018"/>
    </source>
</evidence>
<sequence length="52" mass="6199">MRLTPERLYQFHRGNAPSTNRVSYKTKGCVVLHSFREPAVRRGFWCQYELVI</sequence>
<keyword evidence="2" id="KW-1185">Reference proteome</keyword>